<keyword evidence="2" id="KW-1185">Reference proteome</keyword>
<name>A0A2P5ECM8_TREOI</name>
<evidence type="ECO:0000313" key="2">
    <source>
        <dbReference type="Proteomes" id="UP000237000"/>
    </source>
</evidence>
<dbReference type="InParanoid" id="A0A2P5ECM8"/>
<gene>
    <name evidence="1" type="ORF">TorRG33x02_208690</name>
</gene>
<organism evidence="1 2">
    <name type="scientific">Trema orientale</name>
    <name type="common">Charcoal tree</name>
    <name type="synonym">Celtis orientalis</name>
    <dbReference type="NCBI Taxonomy" id="63057"/>
    <lineage>
        <taxon>Eukaryota</taxon>
        <taxon>Viridiplantae</taxon>
        <taxon>Streptophyta</taxon>
        <taxon>Embryophyta</taxon>
        <taxon>Tracheophyta</taxon>
        <taxon>Spermatophyta</taxon>
        <taxon>Magnoliopsida</taxon>
        <taxon>eudicotyledons</taxon>
        <taxon>Gunneridae</taxon>
        <taxon>Pentapetalae</taxon>
        <taxon>rosids</taxon>
        <taxon>fabids</taxon>
        <taxon>Rosales</taxon>
        <taxon>Cannabaceae</taxon>
        <taxon>Trema</taxon>
    </lineage>
</organism>
<dbReference type="Proteomes" id="UP000237000">
    <property type="component" value="Unassembled WGS sequence"/>
</dbReference>
<comment type="caution">
    <text evidence="1">The sequence shown here is derived from an EMBL/GenBank/DDBJ whole genome shotgun (WGS) entry which is preliminary data.</text>
</comment>
<evidence type="ECO:0000313" key="1">
    <source>
        <dbReference type="EMBL" id="PON83302.1"/>
    </source>
</evidence>
<protein>
    <submittedName>
        <fullName evidence="1">Uncharacterized protein</fullName>
    </submittedName>
</protein>
<proteinExistence type="predicted"/>
<dbReference type="AlphaFoldDB" id="A0A2P5ECM8"/>
<dbReference type="EMBL" id="JXTC01000180">
    <property type="protein sequence ID" value="PON83302.1"/>
    <property type="molecule type" value="Genomic_DNA"/>
</dbReference>
<sequence>MGIGPKSHSSKLSPIDQNSPALITTAASTLDDLVRDKFARIRTHDPSADERADC</sequence>
<accession>A0A2P5ECM8</accession>
<reference evidence="2" key="1">
    <citation type="submission" date="2016-06" db="EMBL/GenBank/DDBJ databases">
        <title>Parallel loss of symbiosis genes in relatives of nitrogen-fixing non-legume Parasponia.</title>
        <authorList>
            <person name="Van Velzen R."/>
            <person name="Holmer R."/>
            <person name="Bu F."/>
            <person name="Rutten L."/>
            <person name="Van Zeijl A."/>
            <person name="Liu W."/>
            <person name="Santuari L."/>
            <person name="Cao Q."/>
            <person name="Sharma T."/>
            <person name="Shen D."/>
            <person name="Roswanjaya Y."/>
            <person name="Wardhani T."/>
            <person name="Kalhor M.S."/>
            <person name="Jansen J."/>
            <person name="Van den Hoogen J."/>
            <person name="Gungor B."/>
            <person name="Hartog M."/>
            <person name="Hontelez J."/>
            <person name="Verver J."/>
            <person name="Yang W.-C."/>
            <person name="Schijlen E."/>
            <person name="Repin R."/>
            <person name="Schilthuizen M."/>
            <person name="Schranz E."/>
            <person name="Heidstra R."/>
            <person name="Miyata K."/>
            <person name="Fedorova E."/>
            <person name="Kohlen W."/>
            <person name="Bisseling T."/>
            <person name="Smit S."/>
            <person name="Geurts R."/>
        </authorList>
    </citation>
    <scope>NUCLEOTIDE SEQUENCE [LARGE SCALE GENOMIC DNA]</scope>
    <source>
        <strain evidence="2">cv. RG33-2</strain>
    </source>
</reference>